<dbReference type="EMBL" id="CM003536">
    <property type="protein sequence ID" value="RCV45690.1"/>
    <property type="molecule type" value="Genomic_DNA"/>
</dbReference>
<reference evidence="2" key="2">
    <citation type="submission" date="2015-07" db="EMBL/GenBank/DDBJ databases">
        <authorList>
            <person name="Noorani M."/>
        </authorList>
    </citation>
    <scope>NUCLEOTIDE SEQUENCE</scope>
    <source>
        <strain evidence="2">Yugu1</strain>
    </source>
</reference>
<evidence type="ECO:0000256" key="1">
    <source>
        <dbReference type="SAM" id="MobiDB-lite"/>
    </source>
</evidence>
<evidence type="ECO:0000313" key="2">
    <source>
        <dbReference type="EMBL" id="RCV45690.1"/>
    </source>
</evidence>
<feature type="region of interest" description="Disordered" evidence="1">
    <location>
        <begin position="1"/>
        <end position="139"/>
    </location>
</feature>
<proteinExistence type="predicted"/>
<organism evidence="2">
    <name type="scientific">Setaria italica</name>
    <name type="common">Foxtail millet</name>
    <name type="synonym">Panicum italicum</name>
    <dbReference type="NCBI Taxonomy" id="4555"/>
    <lineage>
        <taxon>Eukaryota</taxon>
        <taxon>Viridiplantae</taxon>
        <taxon>Streptophyta</taxon>
        <taxon>Embryophyta</taxon>
        <taxon>Tracheophyta</taxon>
        <taxon>Spermatophyta</taxon>
        <taxon>Magnoliopsida</taxon>
        <taxon>Liliopsida</taxon>
        <taxon>Poales</taxon>
        <taxon>Poaceae</taxon>
        <taxon>PACMAD clade</taxon>
        <taxon>Panicoideae</taxon>
        <taxon>Panicodae</taxon>
        <taxon>Paniceae</taxon>
        <taxon>Cenchrinae</taxon>
        <taxon>Setaria</taxon>
    </lineage>
</organism>
<sequence length="335" mass="35966">MATNCQKDPVDEVGGPRAQRARGPSASQRRGARPVRRRRLRTRRRDGTRAPGGTRGTRRRRAPRRLWPRSGRGRRRWPGRRGRSRCRGRRARDGETVAGGGGGRRDGVGPSEASSGTSRETAERLAEAASEAGTSGTWGHVTMPSGLTAICQLQRYGVGGGRGGVRDVVHGDSSDRLDLLCVCVCVCVSPALWWALEVGIPAMAKIGGASIRAGISLWTDLICQSAMSCDELTAAPIRCRVVSDRLQGCPRLARHLPLRGPRAKINFPSPADAAPVLDLVAGEEDDDHRYTASVGNHEAELSESSDSGALPDFSWQGVSCGRDGCEDEDEDESVK</sequence>
<dbReference type="AlphaFoldDB" id="A0A368SVE7"/>
<name>A0A368SVE7_SETIT</name>
<feature type="compositionally biased region" description="Basic residues" evidence="1">
    <location>
        <begin position="56"/>
        <end position="90"/>
    </location>
</feature>
<feature type="region of interest" description="Disordered" evidence="1">
    <location>
        <begin position="293"/>
        <end position="315"/>
    </location>
</feature>
<accession>A0A368SVE7</accession>
<reference evidence="2" key="1">
    <citation type="journal article" date="2012" name="Nat. Biotechnol.">
        <title>Reference genome sequence of the model plant Setaria.</title>
        <authorList>
            <person name="Bennetzen J.L."/>
            <person name="Schmutz J."/>
            <person name="Wang H."/>
            <person name="Percifield R."/>
            <person name="Hawkins J."/>
            <person name="Pontaroli A.C."/>
            <person name="Estep M."/>
            <person name="Feng L."/>
            <person name="Vaughn J.N."/>
            <person name="Grimwood J."/>
            <person name="Jenkins J."/>
            <person name="Barry K."/>
            <person name="Lindquist E."/>
            <person name="Hellsten U."/>
            <person name="Deshpande S."/>
            <person name="Wang X."/>
            <person name="Wu X."/>
            <person name="Mitros T."/>
            <person name="Triplett J."/>
            <person name="Yang X."/>
            <person name="Ye C.Y."/>
            <person name="Mauro-Herrera M."/>
            <person name="Wang L."/>
            <person name="Li P."/>
            <person name="Sharma M."/>
            <person name="Sharma R."/>
            <person name="Ronald P.C."/>
            <person name="Panaud O."/>
            <person name="Kellogg E.A."/>
            <person name="Brutnell T.P."/>
            <person name="Doust A.N."/>
            <person name="Tuskan G.A."/>
            <person name="Rokhsar D."/>
            <person name="Devos K.M."/>
        </authorList>
    </citation>
    <scope>NUCLEOTIDE SEQUENCE [LARGE SCALE GENOMIC DNA]</scope>
    <source>
        <strain evidence="2">Yugu1</strain>
    </source>
</reference>
<feature type="compositionally biased region" description="Basic residues" evidence="1">
    <location>
        <begin position="30"/>
        <end position="46"/>
    </location>
</feature>
<protein>
    <submittedName>
        <fullName evidence="2">Uncharacterized protein</fullName>
    </submittedName>
</protein>
<gene>
    <name evidence="2" type="ORF">SETIT_9G473400v2</name>
</gene>